<dbReference type="EMBL" id="SRLO01005289">
    <property type="protein sequence ID" value="TNN29722.1"/>
    <property type="molecule type" value="Genomic_DNA"/>
</dbReference>
<sequence length="182" mass="20267">MDSMRSSAVRTFSVQRDEAQQRRPVGRDSLHERRSPALSCAAGGSRRVGGVGRPPSQRWRPARFALIPPDNKGNALPEHFLLQLFPLQQDGGVISNNQEAQPRLRPLGVSREPDGGFRAQLLRREGKSAPGGRRSPDPDYRGITQSSKLKWRHLKNKKRGRSALSFREDSLCPTATPSCDLH</sequence>
<comment type="caution">
    <text evidence="2">The sequence shown here is derived from an EMBL/GenBank/DDBJ whole genome shotgun (WGS) entry which is preliminary data.</text>
</comment>
<gene>
    <name evidence="2" type="ORF">EYF80_060129</name>
</gene>
<organism evidence="2 3">
    <name type="scientific">Liparis tanakae</name>
    <name type="common">Tanaka's snailfish</name>
    <dbReference type="NCBI Taxonomy" id="230148"/>
    <lineage>
        <taxon>Eukaryota</taxon>
        <taxon>Metazoa</taxon>
        <taxon>Chordata</taxon>
        <taxon>Craniata</taxon>
        <taxon>Vertebrata</taxon>
        <taxon>Euteleostomi</taxon>
        <taxon>Actinopterygii</taxon>
        <taxon>Neopterygii</taxon>
        <taxon>Teleostei</taxon>
        <taxon>Neoteleostei</taxon>
        <taxon>Acanthomorphata</taxon>
        <taxon>Eupercaria</taxon>
        <taxon>Perciformes</taxon>
        <taxon>Cottioidei</taxon>
        <taxon>Cottales</taxon>
        <taxon>Liparidae</taxon>
        <taxon>Liparis</taxon>
    </lineage>
</organism>
<evidence type="ECO:0000313" key="3">
    <source>
        <dbReference type="Proteomes" id="UP000314294"/>
    </source>
</evidence>
<proteinExistence type="predicted"/>
<evidence type="ECO:0000256" key="1">
    <source>
        <dbReference type="SAM" id="MobiDB-lite"/>
    </source>
</evidence>
<dbReference type="AlphaFoldDB" id="A0A4Z2EMW5"/>
<dbReference type="Proteomes" id="UP000314294">
    <property type="component" value="Unassembled WGS sequence"/>
</dbReference>
<evidence type="ECO:0000313" key="2">
    <source>
        <dbReference type="EMBL" id="TNN29722.1"/>
    </source>
</evidence>
<feature type="region of interest" description="Disordered" evidence="1">
    <location>
        <begin position="1"/>
        <end position="57"/>
    </location>
</feature>
<feature type="compositionally biased region" description="Polar residues" evidence="1">
    <location>
        <begin position="1"/>
        <end position="14"/>
    </location>
</feature>
<feature type="compositionally biased region" description="Basic and acidic residues" evidence="1">
    <location>
        <begin position="15"/>
        <end position="35"/>
    </location>
</feature>
<accession>A0A4Z2EMW5</accession>
<feature type="region of interest" description="Disordered" evidence="1">
    <location>
        <begin position="123"/>
        <end position="164"/>
    </location>
</feature>
<protein>
    <submittedName>
        <fullName evidence="2">Uncharacterized protein</fullName>
    </submittedName>
</protein>
<name>A0A4Z2EMW5_9TELE</name>
<keyword evidence="3" id="KW-1185">Reference proteome</keyword>
<reference evidence="2 3" key="1">
    <citation type="submission" date="2019-03" db="EMBL/GenBank/DDBJ databases">
        <title>First draft genome of Liparis tanakae, snailfish: a comprehensive survey of snailfish specific genes.</title>
        <authorList>
            <person name="Kim W."/>
            <person name="Song I."/>
            <person name="Jeong J.-H."/>
            <person name="Kim D."/>
            <person name="Kim S."/>
            <person name="Ryu S."/>
            <person name="Song J.Y."/>
            <person name="Lee S.K."/>
        </authorList>
    </citation>
    <scope>NUCLEOTIDE SEQUENCE [LARGE SCALE GENOMIC DNA]</scope>
    <source>
        <tissue evidence="2">Muscle</tissue>
    </source>
</reference>
<feature type="compositionally biased region" description="Basic residues" evidence="1">
    <location>
        <begin position="149"/>
        <end position="161"/>
    </location>
</feature>